<dbReference type="Proteomes" id="UP000326396">
    <property type="component" value="Linkage Group LG7"/>
</dbReference>
<dbReference type="SMART" id="SM00487">
    <property type="entry name" value="DEXDc"/>
    <property type="match status" value="1"/>
</dbReference>
<dbReference type="SUPFAM" id="SSF52540">
    <property type="entry name" value="P-loop containing nucleoside triphosphate hydrolases"/>
    <property type="match status" value="2"/>
</dbReference>
<sequence length="838" mass="92114">MEYKVKDAPLADFGRLELEHAEVEMPSLMSCRSDFRPSQPFKGARITGSLHMTIQTGVLIETLTALAAEVRWCSCNIFSTQDHIAAVIAHDSASMFARKGETLQEYRWCTKRALDWGPNGGPDLIVDDGGDAALLIHTEFQIVLSIIKEGLQIDPKKYHKMKERQLVGVSEETTIGVKRLYQMQANGIRAMKCSFVEKRYLVEPAALELPITENRPFAMLLKASTAVLPVNLKLSFNVVSNSSCFSCEIGTKSGRRGVVAVGAGGYTKRSLETPGAYELVDEDSGDKFIVWGGIDDETPVPTKEVLQWKPSTSSIDDRNCLTSTNTSEDDDAAAAITKSKASSKGASRSFGRLRAGRVRDLGRESSTEKVQKDGDSRSGPNVSVHEETVLVKQNRSSMMKGDDEADVNMSISKSRVREVGGISSKLRKSDVAGDFFSRKSFKDVGCTDYMVRFLNSQLIVYPSHIQAMSFPHVFSGKSCIIADQSGSGKTLAYLLPVIQSIRQDELEGLAKSLPQSPRVVIIVPTAELASQVLRNCRMMSKSGVPFRSMIATGGFKQKTQLESLRSELDVLIATPGRFLYLVQEGFLQLTNVKCAVLDEVDILFKDEDFQPALESLMNLSSVTTQYLFVTATLPVNIYNKLVENFPDCQVIMGPGMHRTSSGLEEILVDCSGEEGMEKTPDTAFLNKKSALLKLAEEGPVTKTIIFCNKIETCRKVENALSRSNRKVLPFHAALAQDLRVANMEEFCKTQLKDSSLFLDWAEFHQKKADFVGNFVAEVGVVGAGFGADLWAEMEMGLSAERVQVGVVGRCLDVIVVVERGLYVERVQVELGCGMFGSV</sequence>
<dbReference type="EMBL" id="SZYD01000017">
    <property type="protein sequence ID" value="KAD3067564.1"/>
    <property type="molecule type" value="Genomic_DNA"/>
</dbReference>
<dbReference type="InterPro" id="IPR042172">
    <property type="entry name" value="Adenosylhomocyst_ase-like_sf"/>
</dbReference>
<dbReference type="GO" id="GO:0004386">
    <property type="term" value="F:helicase activity"/>
    <property type="evidence" value="ECO:0007669"/>
    <property type="project" value="UniProtKB-KW"/>
</dbReference>
<keyword evidence="2" id="KW-0378">Hydrolase</keyword>
<accession>A0A5N6M0Y1</accession>
<dbReference type="GO" id="GO:0003676">
    <property type="term" value="F:nucleic acid binding"/>
    <property type="evidence" value="ECO:0007669"/>
    <property type="project" value="InterPro"/>
</dbReference>
<evidence type="ECO:0000313" key="7">
    <source>
        <dbReference type="EMBL" id="KAD3067564.1"/>
    </source>
</evidence>
<name>A0A5N6M0Y1_9ASTR</name>
<evidence type="ECO:0000313" key="8">
    <source>
        <dbReference type="Proteomes" id="UP000326396"/>
    </source>
</evidence>
<dbReference type="InterPro" id="IPR044742">
    <property type="entry name" value="DEAD/DEAH_RhlB"/>
</dbReference>
<dbReference type="SMART" id="SM00996">
    <property type="entry name" value="AdoHcyase"/>
    <property type="match status" value="1"/>
</dbReference>
<organism evidence="7 8">
    <name type="scientific">Mikania micrantha</name>
    <name type="common">bitter vine</name>
    <dbReference type="NCBI Taxonomy" id="192012"/>
    <lineage>
        <taxon>Eukaryota</taxon>
        <taxon>Viridiplantae</taxon>
        <taxon>Streptophyta</taxon>
        <taxon>Embryophyta</taxon>
        <taxon>Tracheophyta</taxon>
        <taxon>Spermatophyta</taxon>
        <taxon>Magnoliopsida</taxon>
        <taxon>eudicotyledons</taxon>
        <taxon>Gunneridae</taxon>
        <taxon>Pentapetalae</taxon>
        <taxon>asterids</taxon>
        <taxon>campanulids</taxon>
        <taxon>Asterales</taxon>
        <taxon>Asteraceae</taxon>
        <taxon>Asteroideae</taxon>
        <taxon>Heliantheae alliance</taxon>
        <taxon>Eupatorieae</taxon>
        <taxon>Mikania</taxon>
    </lineage>
</organism>
<dbReference type="Gene3D" id="3.40.50.1480">
    <property type="entry name" value="Adenosylhomocysteinase-like"/>
    <property type="match status" value="1"/>
</dbReference>
<feature type="compositionally biased region" description="Basic and acidic residues" evidence="5">
    <location>
        <begin position="357"/>
        <end position="376"/>
    </location>
</feature>
<dbReference type="PANTHER" id="PTHR47960">
    <property type="entry name" value="DEAD-BOX ATP-DEPENDENT RNA HELICASE 50"/>
    <property type="match status" value="1"/>
</dbReference>
<feature type="region of interest" description="Disordered" evidence="5">
    <location>
        <begin position="309"/>
        <end position="386"/>
    </location>
</feature>
<evidence type="ECO:0000256" key="3">
    <source>
        <dbReference type="ARBA" id="ARBA00022806"/>
    </source>
</evidence>
<dbReference type="InterPro" id="IPR011545">
    <property type="entry name" value="DEAD/DEAH_box_helicase_dom"/>
</dbReference>
<feature type="domain" description="Helicase ATP-binding" evidence="6">
    <location>
        <begin position="470"/>
        <end position="651"/>
    </location>
</feature>
<dbReference type="OrthoDB" id="10256233at2759"/>
<dbReference type="Pfam" id="PF05221">
    <property type="entry name" value="AdoHcyase"/>
    <property type="match status" value="1"/>
</dbReference>
<dbReference type="PROSITE" id="PS51192">
    <property type="entry name" value="HELICASE_ATP_BIND_1"/>
    <property type="match status" value="1"/>
</dbReference>
<dbReference type="GO" id="GO:0005524">
    <property type="term" value="F:ATP binding"/>
    <property type="evidence" value="ECO:0007669"/>
    <property type="project" value="UniProtKB-KW"/>
</dbReference>
<protein>
    <recommendedName>
        <fullName evidence="6">Helicase ATP-binding domain-containing protein</fullName>
    </recommendedName>
</protein>
<dbReference type="CDD" id="cd00268">
    <property type="entry name" value="DEADc"/>
    <property type="match status" value="1"/>
</dbReference>
<keyword evidence="3" id="KW-0347">Helicase</keyword>
<dbReference type="InterPro" id="IPR027417">
    <property type="entry name" value="P-loop_NTPase"/>
</dbReference>
<reference evidence="7 8" key="1">
    <citation type="submission" date="2019-05" db="EMBL/GenBank/DDBJ databases">
        <title>Mikania micrantha, genome provides insights into the molecular mechanism of rapid growth.</title>
        <authorList>
            <person name="Liu B."/>
        </authorList>
    </citation>
    <scope>NUCLEOTIDE SEQUENCE [LARGE SCALE GENOMIC DNA]</scope>
    <source>
        <strain evidence="7">NLD-2019</strain>
        <tissue evidence="7">Leaf</tissue>
    </source>
</reference>
<evidence type="ECO:0000259" key="6">
    <source>
        <dbReference type="PROSITE" id="PS51192"/>
    </source>
</evidence>
<comment type="caution">
    <text evidence="7">The sequence shown here is derived from an EMBL/GenBank/DDBJ whole genome shotgun (WGS) entry which is preliminary data.</text>
</comment>
<dbReference type="Pfam" id="PF00270">
    <property type="entry name" value="DEAD"/>
    <property type="match status" value="1"/>
</dbReference>
<dbReference type="InterPro" id="IPR014001">
    <property type="entry name" value="Helicase_ATP-bd"/>
</dbReference>
<proteinExistence type="predicted"/>
<evidence type="ECO:0000256" key="4">
    <source>
        <dbReference type="ARBA" id="ARBA00022840"/>
    </source>
</evidence>
<evidence type="ECO:0000256" key="2">
    <source>
        <dbReference type="ARBA" id="ARBA00022801"/>
    </source>
</evidence>
<dbReference type="Gene3D" id="3.40.50.300">
    <property type="entry name" value="P-loop containing nucleotide triphosphate hydrolases"/>
    <property type="match status" value="2"/>
</dbReference>
<dbReference type="AlphaFoldDB" id="A0A5N6M0Y1"/>
<dbReference type="InterPro" id="IPR000043">
    <property type="entry name" value="Adenosylhomocysteinase-like"/>
</dbReference>
<evidence type="ECO:0000256" key="5">
    <source>
        <dbReference type="SAM" id="MobiDB-lite"/>
    </source>
</evidence>
<dbReference type="GO" id="GO:0016787">
    <property type="term" value="F:hydrolase activity"/>
    <property type="evidence" value="ECO:0007669"/>
    <property type="project" value="UniProtKB-KW"/>
</dbReference>
<feature type="compositionally biased region" description="Low complexity" evidence="5">
    <location>
        <begin position="333"/>
        <end position="349"/>
    </location>
</feature>
<evidence type="ECO:0000256" key="1">
    <source>
        <dbReference type="ARBA" id="ARBA00022741"/>
    </source>
</evidence>
<keyword evidence="4" id="KW-0067">ATP-binding</keyword>
<feature type="compositionally biased region" description="Polar residues" evidence="5">
    <location>
        <begin position="309"/>
        <end position="326"/>
    </location>
</feature>
<dbReference type="SUPFAM" id="SSF52283">
    <property type="entry name" value="Formate/glycerate dehydrogenase catalytic domain-like"/>
    <property type="match status" value="1"/>
</dbReference>
<keyword evidence="1" id="KW-0547">Nucleotide-binding</keyword>
<gene>
    <name evidence="7" type="ORF">E3N88_35444</name>
</gene>
<keyword evidence="8" id="KW-1185">Reference proteome</keyword>